<feature type="transmembrane region" description="Helical" evidence="6">
    <location>
        <begin position="28"/>
        <end position="49"/>
    </location>
</feature>
<feature type="transmembrane region" description="Helical" evidence="6">
    <location>
        <begin position="238"/>
        <end position="261"/>
    </location>
</feature>
<dbReference type="NCBIfam" id="TIGR00765">
    <property type="entry name" value="yihY_not_rbn"/>
    <property type="match status" value="1"/>
</dbReference>
<dbReference type="OrthoDB" id="9775903at2"/>
<dbReference type="RefSeq" id="WP_091973447.1">
    <property type="nucleotide sequence ID" value="NZ_FODF01000001.1"/>
</dbReference>
<keyword evidence="5 6" id="KW-0472">Membrane</keyword>
<organism evidence="7 8">
    <name type="scientific">Peptostreptococcus russellii</name>
    <dbReference type="NCBI Taxonomy" id="215200"/>
    <lineage>
        <taxon>Bacteria</taxon>
        <taxon>Bacillati</taxon>
        <taxon>Bacillota</taxon>
        <taxon>Clostridia</taxon>
        <taxon>Peptostreptococcales</taxon>
        <taxon>Peptostreptococcaceae</taxon>
        <taxon>Peptostreptococcus</taxon>
    </lineage>
</organism>
<gene>
    <name evidence="7" type="ORF">SAMN05216454_101199</name>
</gene>
<feature type="transmembrane region" description="Helical" evidence="6">
    <location>
        <begin position="124"/>
        <end position="150"/>
    </location>
</feature>
<dbReference type="EMBL" id="FODF01000001">
    <property type="protein sequence ID" value="SEN21407.1"/>
    <property type="molecule type" value="Genomic_DNA"/>
</dbReference>
<name>A0A1H8ER98_9FIRM</name>
<reference evidence="7 8" key="1">
    <citation type="submission" date="2016-10" db="EMBL/GenBank/DDBJ databases">
        <authorList>
            <person name="de Groot N.N."/>
        </authorList>
    </citation>
    <scope>NUCLEOTIDE SEQUENCE [LARGE SCALE GENOMIC DNA]</scope>
    <source>
        <strain evidence="7 8">Calf135</strain>
    </source>
</reference>
<keyword evidence="2" id="KW-1003">Cell membrane</keyword>
<dbReference type="Proteomes" id="UP000199512">
    <property type="component" value="Unassembled WGS sequence"/>
</dbReference>
<dbReference type="PANTHER" id="PTHR30213:SF0">
    <property type="entry name" value="UPF0761 MEMBRANE PROTEIN YIHY"/>
    <property type="match status" value="1"/>
</dbReference>
<evidence type="ECO:0000256" key="1">
    <source>
        <dbReference type="ARBA" id="ARBA00004651"/>
    </source>
</evidence>
<dbReference type="STRING" id="215200.SAMN05216454_101199"/>
<dbReference type="Pfam" id="PF03631">
    <property type="entry name" value="Virul_fac_BrkB"/>
    <property type="match status" value="1"/>
</dbReference>
<evidence type="ECO:0000313" key="7">
    <source>
        <dbReference type="EMBL" id="SEN21407.1"/>
    </source>
</evidence>
<evidence type="ECO:0000256" key="4">
    <source>
        <dbReference type="ARBA" id="ARBA00022989"/>
    </source>
</evidence>
<evidence type="ECO:0000256" key="2">
    <source>
        <dbReference type="ARBA" id="ARBA00022475"/>
    </source>
</evidence>
<dbReference type="InterPro" id="IPR017039">
    <property type="entry name" value="Virul_fac_BrkB"/>
</dbReference>
<dbReference type="GO" id="GO:0005886">
    <property type="term" value="C:plasma membrane"/>
    <property type="evidence" value="ECO:0007669"/>
    <property type="project" value="UniProtKB-SubCell"/>
</dbReference>
<evidence type="ECO:0000313" key="8">
    <source>
        <dbReference type="Proteomes" id="UP000199512"/>
    </source>
</evidence>
<evidence type="ECO:0000256" key="6">
    <source>
        <dbReference type="SAM" id="Phobius"/>
    </source>
</evidence>
<comment type="subcellular location">
    <subcellularLocation>
        <location evidence="1">Cell membrane</location>
        <topology evidence="1">Multi-pass membrane protein</topology>
    </subcellularLocation>
</comment>
<dbReference type="PIRSF" id="PIRSF035875">
    <property type="entry name" value="RNase_BN"/>
    <property type="match status" value="1"/>
</dbReference>
<keyword evidence="8" id="KW-1185">Reference proteome</keyword>
<sequence length="282" mass="32555">MQKIWLVLKPLVKQFNVPDLYSRTAEMAFYLTISIFPSMIFIICAMAYIPDVNLIHMQASLAQLIPNEAFMIVKVLIDSAVENRSVHLLLFSFMLATWTFSKAVKSMIKGQNMAFEFEEKRSFLRLNLICIVYAIGFFIITLLCIIFLVYGDKLSILFREVIGDFFILNVLYNIVRYLLPVLAMTYIFINLFTLGPCGDLTFKQCIPGAITTTISWLIFSLIYSYYANYFFQSKEIYGSISSIIILLTWLYFCGMAITIGYKLNAIIYHQEKARKKSESRVV</sequence>
<dbReference type="AlphaFoldDB" id="A0A1H8ER98"/>
<proteinExistence type="predicted"/>
<feature type="transmembrane region" description="Helical" evidence="6">
    <location>
        <begin position="86"/>
        <end position="104"/>
    </location>
</feature>
<evidence type="ECO:0000256" key="5">
    <source>
        <dbReference type="ARBA" id="ARBA00023136"/>
    </source>
</evidence>
<feature type="transmembrane region" description="Helical" evidence="6">
    <location>
        <begin position="205"/>
        <end position="226"/>
    </location>
</feature>
<keyword evidence="4 6" id="KW-1133">Transmembrane helix</keyword>
<evidence type="ECO:0000256" key="3">
    <source>
        <dbReference type="ARBA" id="ARBA00022692"/>
    </source>
</evidence>
<dbReference type="PANTHER" id="PTHR30213">
    <property type="entry name" value="INNER MEMBRANE PROTEIN YHJD"/>
    <property type="match status" value="1"/>
</dbReference>
<keyword evidence="3 6" id="KW-0812">Transmembrane</keyword>
<protein>
    <submittedName>
        <fullName evidence="7">Membrane protein</fullName>
    </submittedName>
</protein>
<accession>A0A1H8ER98</accession>
<feature type="transmembrane region" description="Helical" evidence="6">
    <location>
        <begin position="170"/>
        <end position="193"/>
    </location>
</feature>